<dbReference type="InterPro" id="IPR002641">
    <property type="entry name" value="PNPLA_dom"/>
</dbReference>
<name>A0A1B2JHJ0_PICPA</name>
<dbReference type="Pfam" id="PF01734">
    <property type="entry name" value="Patatin"/>
    <property type="match status" value="1"/>
</dbReference>
<dbReference type="InterPro" id="IPR050301">
    <property type="entry name" value="NTE"/>
</dbReference>
<evidence type="ECO:0000256" key="1">
    <source>
        <dbReference type="ARBA" id="ARBA00022801"/>
    </source>
</evidence>
<evidence type="ECO:0000313" key="7">
    <source>
        <dbReference type="EMBL" id="ANZ77507.1"/>
    </source>
</evidence>
<evidence type="ECO:0000259" key="6">
    <source>
        <dbReference type="PROSITE" id="PS51635"/>
    </source>
</evidence>
<dbReference type="InterPro" id="IPR016035">
    <property type="entry name" value="Acyl_Trfase/lysoPLipase"/>
</dbReference>
<gene>
    <name evidence="7" type="primary">TGL3</name>
    <name evidence="7" type="ORF">ATY40_BA7504981</name>
</gene>
<keyword evidence="5" id="KW-1133">Transmembrane helix</keyword>
<keyword evidence="5" id="KW-0472">Membrane</keyword>
<dbReference type="Proteomes" id="UP000094565">
    <property type="component" value="Chromosome 4"/>
</dbReference>
<evidence type="ECO:0000256" key="4">
    <source>
        <dbReference type="PROSITE-ProRule" id="PRU01161"/>
    </source>
</evidence>
<dbReference type="GO" id="GO:0016042">
    <property type="term" value="P:lipid catabolic process"/>
    <property type="evidence" value="ECO:0007669"/>
    <property type="project" value="UniProtKB-KW"/>
</dbReference>
<dbReference type="PANTHER" id="PTHR14226:SF44">
    <property type="entry name" value="TRIACYLGLYCEROL LIPASE 3"/>
    <property type="match status" value="1"/>
</dbReference>
<keyword evidence="5" id="KW-0812">Transmembrane</keyword>
<sequence>MPQPSRAKQQTLQIKFWLFGLEVSYFVVNYVPAPIWKLMVLIFDVMMFWFHKVYNILSGRSATSRYKQDLQNAQSLEEWSFVASRLDSISGGELWRQNFISNKYDYKLISERLHSLRNARENKDFPHLLTLLRSSLLRNFGGIAEKELYTRAYSGTKTLIETYVAEILKCLIFINDFEYKDDYTNSVNSFNQLKLDFFHDVRQTYGSTALILQGGSLFGLCHIGVIKAMYFKGLLPRIISGSGVGAVVAAFVCCLIDDQLLSHLVTLSKQMANLPDEVLDKRSGKVVENVVVRGFSEDTLNFMKYTKSTIKHLTFEEAYLSTGKVLNIMVHPTNSSAPFLLNYITTPNVMIISALYCSMGSGVLVENAHLYVKDINGDIKPMDYPEPCIFMTPHEANTYMGITYTRLTELFNVNHFIVSLARPYLAALVGNGLRHSSTWYPKRVLRTVMGLELQHRIDMLNRSGLLFGFIKRLAVDDKTPTTSTSEITIVPHLRTLVKDFTRIFDVSRSNENIPYWVLVGERSVWPLFPILWTRTAIEFTLDDLYNNQRTMR</sequence>
<feature type="transmembrane region" description="Helical" evidence="5">
    <location>
        <begin position="12"/>
        <end position="32"/>
    </location>
</feature>
<comment type="caution">
    <text evidence="4">Lacks conserved residue(s) required for the propagation of feature annotation.</text>
</comment>
<evidence type="ECO:0000313" key="8">
    <source>
        <dbReference type="Proteomes" id="UP000094565"/>
    </source>
</evidence>
<keyword evidence="3" id="KW-0443">Lipid metabolism</keyword>
<keyword evidence="2" id="KW-0442">Lipid degradation</keyword>
<protein>
    <submittedName>
        <fullName evidence="7">BA75_04981T0</fullName>
    </submittedName>
</protein>
<keyword evidence="8" id="KW-1185">Reference proteome</keyword>
<reference evidence="7 8" key="1">
    <citation type="submission" date="2016-02" db="EMBL/GenBank/DDBJ databases">
        <title>Comparative genomic and transcriptomic foundation for Pichia pastoris.</title>
        <authorList>
            <person name="Love K.R."/>
            <person name="Shah K.A."/>
            <person name="Whittaker C.A."/>
            <person name="Wu J."/>
            <person name="Bartlett M.C."/>
            <person name="Ma D."/>
            <person name="Leeson R.L."/>
            <person name="Priest M."/>
            <person name="Young S.K."/>
            <person name="Love J.C."/>
        </authorList>
    </citation>
    <scope>NUCLEOTIDE SEQUENCE [LARGE SCALE GENOMIC DNA]</scope>
    <source>
        <strain evidence="7 8">ATCC 28485</strain>
    </source>
</reference>
<dbReference type="AlphaFoldDB" id="A0A1B2JHJ0"/>
<dbReference type="PANTHER" id="PTHR14226">
    <property type="entry name" value="NEUROPATHY TARGET ESTERASE/SWISS CHEESE D.MELANOGASTER"/>
    <property type="match status" value="1"/>
</dbReference>
<dbReference type="PROSITE" id="PS51635">
    <property type="entry name" value="PNPLA"/>
    <property type="match status" value="1"/>
</dbReference>
<dbReference type="Pfam" id="PF11815">
    <property type="entry name" value="DUF3336"/>
    <property type="match status" value="1"/>
</dbReference>
<dbReference type="Gene3D" id="3.40.1090.10">
    <property type="entry name" value="Cytosolic phospholipase A2 catalytic domain"/>
    <property type="match status" value="1"/>
</dbReference>
<evidence type="ECO:0000256" key="3">
    <source>
        <dbReference type="ARBA" id="ARBA00023098"/>
    </source>
</evidence>
<dbReference type="OrthoDB" id="10049244at2759"/>
<feature type="domain" description="PNPLA" evidence="6">
    <location>
        <begin position="210"/>
        <end position="390"/>
    </location>
</feature>
<keyword evidence="1" id="KW-0378">Hydrolase</keyword>
<dbReference type="SUPFAM" id="SSF52151">
    <property type="entry name" value="FabD/lysophospholipase-like"/>
    <property type="match status" value="1"/>
</dbReference>
<accession>A0A1B2JHJ0</accession>
<evidence type="ECO:0000256" key="5">
    <source>
        <dbReference type="SAM" id="Phobius"/>
    </source>
</evidence>
<evidence type="ECO:0000256" key="2">
    <source>
        <dbReference type="ARBA" id="ARBA00022963"/>
    </source>
</evidence>
<proteinExistence type="predicted"/>
<organism evidence="7 8">
    <name type="scientific">Komagataella pastoris</name>
    <name type="common">Yeast</name>
    <name type="synonym">Pichia pastoris</name>
    <dbReference type="NCBI Taxonomy" id="4922"/>
    <lineage>
        <taxon>Eukaryota</taxon>
        <taxon>Fungi</taxon>
        <taxon>Dikarya</taxon>
        <taxon>Ascomycota</taxon>
        <taxon>Saccharomycotina</taxon>
        <taxon>Pichiomycetes</taxon>
        <taxon>Pichiales</taxon>
        <taxon>Pichiaceae</taxon>
        <taxon>Komagataella</taxon>
    </lineage>
</organism>
<dbReference type="EMBL" id="CP014587">
    <property type="protein sequence ID" value="ANZ77507.1"/>
    <property type="molecule type" value="Genomic_DNA"/>
</dbReference>
<dbReference type="GO" id="GO:0004806">
    <property type="term" value="F:triacylglycerol lipase activity"/>
    <property type="evidence" value="ECO:0007669"/>
    <property type="project" value="InterPro"/>
</dbReference>
<dbReference type="InterPro" id="IPR021771">
    <property type="entry name" value="Triacylglycerol_lipase_N"/>
</dbReference>
<dbReference type="GO" id="GO:0006641">
    <property type="term" value="P:triglyceride metabolic process"/>
    <property type="evidence" value="ECO:0007669"/>
    <property type="project" value="UniProtKB-ARBA"/>
</dbReference>